<dbReference type="InterPro" id="IPR037143">
    <property type="entry name" value="4-PPantetheinyl_Trfase_dom_sf"/>
</dbReference>
<dbReference type="GO" id="GO:0019878">
    <property type="term" value="P:lysine biosynthetic process via aminoadipic acid"/>
    <property type="evidence" value="ECO:0007669"/>
    <property type="project" value="TreeGrafter"/>
</dbReference>
<dbReference type="GO" id="GO:0008897">
    <property type="term" value="F:holo-[acyl-carrier-protein] synthase activity"/>
    <property type="evidence" value="ECO:0007669"/>
    <property type="project" value="InterPro"/>
</dbReference>
<keyword evidence="9" id="KW-1185">Reference proteome</keyword>
<evidence type="ECO:0000256" key="4">
    <source>
        <dbReference type="ARBA" id="ARBA00022723"/>
    </source>
</evidence>
<sequence>MNPISFNRIELKPQSAHIWHISIDQNKALLKQFGELLSADEKKRAEKFYFAKDRHCFVIAKGALRTLLGSYLQTDPSGIRFQYGSHGKPHLDDSTSLRFNLSHSGDAIVLGFVHDLSIGVDVEKIKDDIELKDIAKNFFSKEEVNALLSLKEEVHPNAFFNCWTRKEAFIKAKGSGLSFPLHEFAVSLEPGKEAELLQTKWDPDEKLKWTLASFEPEESYVGAVAIEGNIPSIVHKNWNEYRSALVTQ</sequence>
<dbReference type="PANTHER" id="PTHR12215:SF10">
    <property type="entry name" value="L-AMINOADIPATE-SEMIALDEHYDE DEHYDROGENASE-PHOSPHOPANTETHEINYL TRANSFERASE"/>
    <property type="match status" value="1"/>
</dbReference>
<proteinExistence type="inferred from homology"/>
<dbReference type="GO" id="GO:0005829">
    <property type="term" value="C:cytosol"/>
    <property type="evidence" value="ECO:0007669"/>
    <property type="project" value="TreeGrafter"/>
</dbReference>
<keyword evidence="4" id="KW-0479">Metal-binding</keyword>
<dbReference type="InterPro" id="IPR004568">
    <property type="entry name" value="Ppantetheine-prot_Trfase_dom"/>
</dbReference>
<evidence type="ECO:0000256" key="3">
    <source>
        <dbReference type="ARBA" id="ARBA00022679"/>
    </source>
</evidence>
<dbReference type="InterPro" id="IPR055066">
    <property type="entry name" value="AASDHPPT_N"/>
</dbReference>
<dbReference type="SUPFAM" id="SSF56214">
    <property type="entry name" value="4'-phosphopantetheinyl transferase"/>
    <property type="match status" value="2"/>
</dbReference>
<dbReference type="Proteomes" id="UP000468581">
    <property type="component" value="Unassembled WGS sequence"/>
</dbReference>
<keyword evidence="5" id="KW-0460">Magnesium</keyword>
<evidence type="ECO:0000256" key="2">
    <source>
        <dbReference type="ARBA" id="ARBA00010990"/>
    </source>
</evidence>
<dbReference type="RefSeq" id="WP_163606771.1">
    <property type="nucleotide sequence ID" value="NZ_JAABOO010000002.1"/>
</dbReference>
<protein>
    <submittedName>
        <fullName evidence="8">4'-phosphopantetheinyl transferase superfamily protein</fullName>
    </submittedName>
</protein>
<dbReference type="GO" id="GO:0000287">
    <property type="term" value="F:magnesium ion binding"/>
    <property type="evidence" value="ECO:0007669"/>
    <property type="project" value="InterPro"/>
</dbReference>
<dbReference type="AlphaFoldDB" id="A0A6P0UK58"/>
<feature type="domain" description="4'-phosphopantetheinyl transferase" evidence="6">
    <location>
        <begin position="117"/>
        <end position="224"/>
    </location>
</feature>
<comment type="caution">
    <text evidence="8">The sequence shown here is derived from an EMBL/GenBank/DDBJ whole genome shotgun (WGS) entry which is preliminary data.</text>
</comment>
<dbReference type="EMBL" id="JAABOO010000002">
    <property type="protein sequence ID" value="NER13685.1"/>
    <property type="molecule type" value="Genomic_DNA"/>
</dbReference>
<evidence type="ECO:0000256" key="1">
    <source>
        <dbReference type="ARBA" id="ARBA00001946"/>
    </source>
</evidence>
<dbReference type="Pfam" id="PF22624">
    <property type="entry name" value="AASDHPPT_N"/>
    <property type="match status" value="1"/>
</dbReference>
<feature type="domain" description="4'-phosphopantetheinyl transferase N-terminal" evidence="7">
    <location>
        <begin position="31"/>
        <end position="110"/>
    </location>
</feature>
<evidence type="ECO:0000313" key="8">
    <source>
        <dbReference type="EMBL" id="NER13685.1"/>
    </source>
</evidence>
<dbReference type="GO" id="GO:0006633">
    <property type="term" value="P:fatty acid biosynthetic process"/>
    <property type="evidence" value="ECO:0007669"/>
    <property type="project" value="InterPro"/>
</dbReference>
<comment type="cofactor">
    <cofactor evidence="1">
        <name>Mg(2+)</name>
        <dbReference type="ChEBI" id="CHEBI:18420"/>
    </cofactor>
</comment>
<evidence type="ECO:0000259" key="6">
    <source>
        <dbReference type="Pfam" id="PF01648"/>
    </source>
</evidence>
<dbReference type="InterPro" id="IPR050559">
    <property type="entry name" value="P-Pant_transferase_sf"/>
</dbReference>
<dbReference type="InterPro" id="IPR008278">
    <property type="entry name" value="4-PPantetheinyl_Trfase_dom"/>
</dbReference>
<dbReference type="Pfam" id="PF01648">
    <property type="entry name" value="ACPS"/>
    <property type="match status" value="1"/>
</dbReference>
<evidence type="ECO:0000259" key="7">
    <source>
        <dbReference type="Pfam" id="PF22624"/>
    </source>
</evidence>
<comment type="similarity">
    <text evidence="2">Belongs to the P-Pant transferase superfamily. Gsp/Sfp/HetI/AcpT family.</text>
</comment>
<evidence type="ECO:0000256" key="5">
    <source>
        <dbReference type="ARBA" id="ARBA00022842"/>
    </source>
</evidence>
<gene>
    <name evidence="8" type="ORF">GWK08_09565</name>
</gene>
<dbReference type="Gene3D" id="3.90.470.20">
    <property type="entry name" value="4'-phosphopantetheinyl transferase domain"/>
    <property type="match status" value="2"/>
</dbReference>
<name>A0A6P0UK58_9FLAO</name>
<keyword evidence="3 8" id="KW-0808">Transferase</keyword>
<dbReference type="NCBIfam" id="TIGR00556">
    <property type="entry name" value="pantethn_trn"/>
    <property type="match status" value="1"/>
</dbReference>
<organism evidence="8 9">
    <name type="scientific">Leptobacterium flavescens</name>
    <dbReference type="NCBI Taxonomy" id="472055"/>
    <lineage>
        <taxon>Bacteria</taxon>
        <taxon>Pseudomonadati</taxon>
        <taxon>Bacteroidota</taxon>
        <taxon>Flavobacteriia</taxon>
        <taxon>Flavobacteriales</taxon>
        <taxon>Flavobacteriaceae</taxon>
        <taxon>Leptobacterium</taxon>
    </lineage>
</organism>
<evidence type="ECO:0000313" key="9">
    <source>
        <dbReference type="Proteomes" id="UP000468581"/>
    </source>
</evidence>
<accession>A0A6P0UK58</accession>
<reference evidence="8 9" key="1">
    <citation type="submission" date="2020-01" db="EMBL/GenBank/DDBJ databases">
        <title>Leptobacterium flavescens.</title>
        <authorList>
            <person name="Wang G."/>
        </authorList>
    </citation>
    <scope>NUCLEOTIDE SEQUENCE [LARGE SCALE GENOMIC DNA]</scope>
    <source>
        <strain evidence="8 9">KCTC 22160</strain>
    </source>
</reference>
<dbReference type="PANTHER" id="PTHR12215">
    <property type="entry name" value="PHOSPHOPANTETHEINE TRANSFERASE"/>
    <property type="match status" value="1"/>
</dbReference>